<comment type="caution">
    <text evidence="2">The sequence shown here is derived from an EMBL/GenBank/DDBJ whole genome shotgun (WGS) entry which is preliminary data.</text>
</comment>
<dbReference type="AlphaFoldDB" id="A0A2X0JZL4"/>
<organism evidence="2 3">
    <name type="scientific">Streptacidiphilus pinicola</name>
    <dbReference type="NCBI Taxonomy" id="2219663"/>
    <lineage>
        <taxon>Bacteria</taxon>
        <taxon>Bacillati</taxon>
        <taxon>Actinomycetota</taxon>
        <taxon>Actinomycetes</taxon>
        <taxon>Kitasatosporales</taxon>
        <taxon>Streptomycetaceae</taxon>
        <taxon>Streptacidiphilus</taxon>
    </lineage>
</organism>
<evidence type="ECO:0000313" key="2">
    <source>
        <dbReference type="EMBL" id="RAG80490.1"/>
    </source>
</evidence>
<dbReference type="Proteomes" id="UP000248889">
    <property type="component" value="Unassembled WGS sequence"/>
</dbReference>
<accession>A0A2X0JZL4</accession>
<evidence type="ECO:0000259" key="1">
    <source>
        <dbReference type="PROSITE" id="PS51750"/>
    </source>
</evidence>
<gene>
    <name evidence="2" type="ORF">DN069_37790</name>
</gene>
<evidence type="ECO:0000313" key="3">
    <source>
        <dbReference type="Proteomes" id="UP000248889"/>
    </source>
</evidence>
<protein>
    <recommendedName>
        <fullName evidence="1">Bro-N domain-containing protein</fullName>
    </recommendedName>
</protein>
<feature type="domain" description="Bro-N" evidence="1">
    <location>
        <begin position="1"/>
        <end position="125"/>
    </location>
</feature>
<name>A0A2X0JZL4_9ACTN</name>
<proteinExistence type="predicted"/>
<dbReference type="PANTHER" id="PTHR36180">
    <property type="entry name" value="DNA-BINDING PROTEIN-RELATED-RELATED"/>
    <property type="match status" value="1"/>
</dbReference>
<dbReference type="PANTHER" id="PTHR36180:SF2">
    <property type="entry name" value="BRO FAMILY PROTEIN"/>
    <property type="match status" value="1"/>
</dbReference>
<dbReference type="EMBL" id="QKYN01000224">
    <property type="protein sequence ID" value="RAG80490.1"/>
    <property type="molecule type" value="Genomic_DNA"/>
</dbReference>
<sequence>MHTQMLHAEFPATGQPIRVILLENEPWFATMDVCRILGRGNPSMAVKNLHSDETRTVDMRTVCLSQSEAYDETAGRNAYGRGNQTLNLVNESGLYKLVLRSDKPTARPFQDWVTRELLPSIRRGDADLGAARERMAETFAEALNLEPPEVGPRRLDVDDQPFEVRNDGSVHCPHGRMRLIAPVTEDELEPPFGPYLLCSEVERVGIRRHKGHRPCQRLLVTSVVRHLRHQSKPPLPEADVVVQLGSAQLRGKPAHIAEVLHRLGMTAPGY</sequence>
<dbReference type="OrthoDB" id="9812611at2"/>
<dbReference type="InterPro" id="IPR003497">
    <property type="entry name" value="BRO_N_domain"/>
</dbReference>
<dbReference type="SMART" id="SM01040">
    <property type="entry name" value="Bro-N"/>
    <property type="match status" value="1"/>
</dbReference>
<reference evidence="2 3" key="1">
    <citation type="submission" date="2018-06" db="EMBL/GenBank/DDBJ databases">
        <title>Streptacidiphilus pinicola sp. nov., isolated from pine grove soil.</title>
        <authorList>
            <person name="Roh S.G."/>
            <person name="Park S."/>
            <person name="Kim M.-K."/>
            <person name="Yun B.-R."/>
            <person name="Park J."/>
            <person name="Kim M.J."/>
            <person name="Kim Y.S."/>
            <person name="Kim S.B."/>
        </authorList>
    </citation>
    <scope>NUCLEOTIDE SEQUENCE [LARGE SCALE GENOMIC DNA]</scope>
    <source>
        <strain evidence="2 3">MMS16-CNU450</strain>
    </source>
</reference>
<dbReference type="Pfam" id="PF02498">
    <property type="entry name" value="Bro-N"/>
    <property type="match status" value="1"/>
</dbReference>
<dbReference type="PROSITE" id="PS51750">
    <property type="entry name" value="BRO_N"/>
    <property type="match status" value="1"/>
</dbReference>
<keyword evidence="3" id="KW-1185">Reference proteome</keyword>